<organism evidence="1 2">
    <name type="scientific">Hypoxylon rubiginosum</name>
    <dbReference type="NCBI Taxonomy" id="110542"/>
    <lineage>
        <taxon>Eukaryota</taxon>
        <taxon>Fungi</taxon>
        <taxon>Dikarya</taxon>
        <taxon>Ascomycota</taxon>
        <taxon>Pezizomycotina</taxon>
        <taxon>Sordariomycetes</taxon>
        <taxon>Xylariomycetidae</taxon>
        <taxon>Xylariales</taxon>
        <taxon>Hypoxylaceae</taxon>
        <taxon>Hypoxylon</taxon>
    </lineage>
</organism>
<protein>
    <submittedName>
        <fullName evidence="1">Uncharacterized protein</fullName>
    </submittedName>
</protein>
<comment type="caution">
    <text evidence="1">The sequence shown here is derived from an EMBL/GenBank/DDBJ whole genome shotgun (WGS) entry which is preliminary data.</text>
</comment>
<keyword evidence="2" id="KW-1185">Reference proteome</keyword>
<sequence>MSSLFEQATANDVDKPASTKHDHAAPSKGSGMDVKSSALSTDKPQRGLMTEAGQHAKAEKKPVPEAQTPTPGMKKVLSGIEYFQP</sequence>
<evidence type="ECO:0000313" key="2">
    <source>
        <dbReference type="Proteomes" id="UP001497700"/>
    </source>
</evidence>
<proteinExistence type="predicted"/>
<gene>
    <name evidence="1" type="ORF">F4820DRAFT_442480</name>
</gene>
<dbReference type="EMBL" id="MU393421">
    <property type="protein sequence ID" value="KAI4871052.1"/>
    <property type="molecule type" value="Genomic_DNA"/>
</dbReference>
<dbReference type="Proteomes" id="UP001497700">
    <property type="component" value="Unassembled WGS sequence"/>
</dbReference>
<name>A0ACB9ZIA6_9PEZI</name>
<accession>A0ACB9ZIA6</accession>
<evidence type="ECO:0000313" key="1">
    <source>
        <dbReference type="EMBL" id="KAI4871052.1"/>
    </source>
</evidence>
<reference evidence="1 2" key="1">
    <citation type="journal article" date="2022" name="New Phytol.">
        <title>Ecological generalism drives hyperdiversity of secondary metabolite gene clusters in xylarialean endophytes.</title>
        <authorList>
            <person name="Franco M.E.E."/>
            <person name="Wisecaver J.H."/>
            <person name="Arnold A.E."/>
            <person name="Ju Y.M."/>
            <person name="Slot J.C."/>
            <person name="Ahrendt S."/>
            <person name="Moore L.P."/>
            <person name="Eastman K.E."/>
            <person name="Scott K."/>
            <person name="Konkel Z."/>
            <person name="Mondo S.J."/>
            <person name="Kuo A."/>
            <person name="Hayes R.D."/>
            <person name="Haridas S."/>
            <person name="Andreopoulos B."/>
            <person name="Riley R."/>
            <person name="LaButti K."/>
            <person name="Pangilinan J."/>
            <person name="Lipzen A."/>
            <person name="Amirebrahimi M."/>
            <person name="Yan J."/>
            <person name="Adam C."/>
            <person name="Keymanesh K."/>
            <person name="Ng V."/>
            <person name="Louie K."/>
            <person name="Northen T."/>
            <person name="Drula E."/>
            <person name="Henrissat B."/>
            <person name="Hsieh H.M."/>
            <person name="Youens-Clark K."/>
            <person name="Lutzoni F."/>
            <person name="Miadlikowska J."/>
            <person name="Eastwood D.C."/>
            <person name="Hamelin R.C."/>
            <person name="Grigoriev I.V."/>
            <person name="U'Ren J.M."/>
        </authorList>
    </citation>
    <scope>NUCLEOTIDE SEQUENCE [LARGE SCALE GENOMIC DNA]</scope>
    <source>
        <strain evidence="1 2">CBS 119005</strain>
    </source>
</reference>